<dbReference type="Pfam" id="PF05130">
    <property type="entry name" value="FlgN"/>
    <property type="match status" value="1"/>
</dbReference>
<evidence type="ECO:0000256" key="2">
    <source>
        <dbReference type="ARBA" id="ARBA00007703"/>
    </source>
</evidence>
<keyword evidence="5" id="KW-0966">Cell projection</keyword>
<evidence type="ECO:0000256" key="4">
    <source>
        <dbReference type="SAM" id="MobiDB-lite"/>
    </source>
</evidence>
<comment type="function">
    <text evidence="1">Required for the efficient initiation of filament assembly.</text>
</comment>
<evidence type="ECO:0000313" key="6">
    <source>
        <dbReference type="Proteomes" id="UP000183107"/>
    </source>
</evidence>
<organism evidence="5 6">
    <name type="scientific">Nitrosospira briensis</name>
    <dbReference type="NCBI Taxonomy" id="35799"/>
    <lineage>
        <taxon>Bacteria</taxon>
        <taxon>Pseudomonadati</taxon>
        <taxon>Pseudomonadota</taxon>
        <taxon>Betaproteobacteria</taxon>
        <taxon>Nitrosomonadales</taxon>
        <taxon>Nitrosomonadaceae</taxon>
        <taxon>Nitrosospira</taxon>
    </lineage>
</organism>
<dbReference type="Proteomes" id="UP000183107">
    <property type="component" value="Unassembled WGS sequence"/>
</dbReference>
<keyword evidence="5" id="KW-0969">Cilium</keyword>
<sequence length="158" mass="17420">MSNATFDPVACVTREHDAALEFIDILRREQHALHHADGSLLVSLAMEKSQQAQQLVQLADARNRWLGMLGYPPNRIGMERGLQDCPDATDAWQKLLQLAETAGQLNKINGILVAQRLRYNQQKLVALHAATHSARSPGLYGSDGQPEPFSGGRRLGEV</sequence>
<evidence type="ECO:0000313" key="5">
    <source>
        <dbReference type="EMBL" id="SFN33846.1"/>
    </source>
</evidence>
<dbReference type="GO" id="GO:0044780">
    <property type="term" value="P:bacterial-type flagellum assembly"/>
    <property type="evidence" value="ECO:0007669"/>
    <property type="project" value="InterPro"/>
</dbReference>
<dbReference type="RefSeq" id="WP_074794309.1">
    <property type="nucleotide sequence ID" value="NZ_FOVJ01000001.1"/>
</dbReference>
<name>A0A1I4Y703_9PROT</name>
<dbReference type="InterPro" id="IPR007809">
    <property type="entry name" value="FlgN-like"/>
</dbReference>
<keyword evidence="3" id="KW-1005">Bacterial flagellum biogenesis</keyword>
<feature type="region of interest" description="Disordered" evidence="4">
    <location>
        <begin position="134"/>
        <end position="158"/>
    </location>
</feature>
<dbReference type="EMBL" id="FOVJ01000001">
    <property type="protein sequence ID" value="SFN33846.1"/>
    <property type="molecule type" value="Genomic_DNA"/>
</dbReference>
<evidence type="ECO:0000256" key="3">
    <source>
        <dbReference type="ARBA" id="ARBA00022795"/>
    </source>
</evidence>
<accession>A0A1I4Y703</accession>
<comment type="similarity">
    <text evidence="2">Belongs to the FlgN family.</text>
</comment>
<evidence type="ECO:0000256" key="1">
    <source>
        <dbReference type="ARBA" id="ARBA00002397"/>
    </source>
</evidence>
<dbReference type="Gene3D" id="1.20.58.300">
    <property type="entry name" value="FlgN-like"/>
    <property type="match status" value="1"/>
</dbReference>
<dbReference type="InterPro" id="IPR036679">
    <property type="entry name" value="FlgN-like_sf"/>
</dbReference>
<keyword evidence="6" id="KW-1185">Reference proteome</keyword>
<dbReference type="AlphaFoldDB" id="A0A1I4Y703"/>
<reference evidence="6" key="1">
    <citation type="submission" date="2016-10" db="EMBL/GenBank/DDBJ databases">
        <authorList>
            <person name="Varghese N."/>
        </authorList>
    </citation>
    <scope>NUCLEOTIDE SEQUENCE [LARGE SCALE GENOMIC DNA]</scope>
    <source>
        <strain evidence="6">Nsp8</strain>
    </source>
</reference>
<dbReference type="SUPFAM" id="SSF140566">
    <property type="entry name" value="FlgN-like"/>
    <property type="match status" value="1"/>
</dbReference>
<protein>
    <submittedName>
        <fullName evidence="5">Flagella synthesis protein FlgN</fullName>
    </submittedName>
</protein>
<gene>
    <name evidence="5" type="ORF">SAMN05216386_0550</name>
</gene>
<proteinExistence type="inferred from homology"/>
<keyword evidence="5" id="KW-0282">Flagellum</keyword>
<dbReference type="OrthoDB" id="8564866at2"/>